<evidence type="ECO:0000313" key="2">
    <source>
        <dbReference type="Proteomes" id="UP001239994"/>
    </source>
</evidence>
<protein>
    <submittedName>
        <fullName evidence="1">Uncharacterized protein</fullName>
    </submittedName>
</protein>
<name>A0AAD8ZI59_9TELE</name>
<evidence type="ECO:0000313" key="1">
    <source>
        <dbReference type="EMBL" id="KAK1799874.1"/>
    </source>
</evidence>
<keyword evidence="2" id="KW-1185">Reference proteome</keyword>
<dbReference type="AlphaFoldDB" id="A0AAD8ZI59"/>
<dbReference type="Proteomes" id="UP001239994">
    <property type="component" value="Unassembled WGS sequence"/>
</dbReference>
<accession>A0AAD8ZI59</accession>
<gene>
    <name evidence="1" type="ORF">P4O66_006107</name>
</gene>
<proteinExistence type="predicted"/>
<comment type="caution">
    <text evidence="1">The sequence shown here is derived from an EMBL/GenBank/DDBJ whole genome shotgun (WGS) entry which is preliminary data.</text>
</comment>
<organism evidence="1 2">
    <name type="scientific">Electrophorus voltai</name>
    <dbReference type="NCBI Taxonomy" id="2609070"/>
    <lineage>
        <taxon>Eukaryota</taxon>
        <taxon>Metazoa</taxon>
        <taxon>Chordata</taxon>
        <taxon>Craniata</taxon>
        <taxon>Vertebrata</taxon>
        <taxon>Euteleostomi</taxon>
        <taxon>Actinopterygii</taxon>
        <taxon>Neopterygii</taxon>
        <taxon>Teleostei</taxon>
        <taxon>Ostariophysi</taxon>
        <taxon>Gymnotiformes</taxon>
        <taxon>Gymnotoidei</taxon>
        <taxon>Gymnotidae</taxon>
        <taxon>Electrophorus</taxon>
    </lineage>
</organism>
<sequence>MATGARNVPTDWLVTACLFTQGAYSHKFLSCLLMKIRKDEGMLYMLLNVQKRSLLARKDVTITLLLLPEGQEVTALGSANAQDFT</sequence>
<dbReference type="EMBL" id="JAROKS010000011">
    <property type="protein sequence ID" value="KAK1799874.1"/>
    <property type="molecule type" value="Genomic_DNA"/>
</dbReference>
<reference evidence="1" key="1">
    <citation type="submission" date="2023-03" db="EMBL/GenBank/DDBJ databases">
        <title>Electrophorus voltai genome.</title>
        <authorList>
            <person name="Bian C."/>
        </authorList>
    </citation>
    <scope>NUCLEOTIDE SEQUENCE</scope>
    <source>
        <strain evidence="1">CB-2022</strain>
        <tissue evidence="1">Muscle</tissue>
    </source>
</reference>